<dbReference type="GO" id="GO:0005737">
    <property type="term" value="C:cytoplasm"/>
    <property type="evidence" value="ECO:0007669"/>
    <property type="project" value="TreeGrafter"/>
</dbReference>
<dbReference type="PANTHER" id="PTHR13748:SF62">
    <property type="entry name" value="COBW DOMAIN-CONTAINING PROTEIN"/>
    <property type="match status" value="1"/>
</dbReference>
<gene>
    <name evidence="2" type="ORF">ACA1_384880</name>
</gene>
<reference evidence="2 3" key="1">
    <citation type="journal article" date="2013" name="Genome Biol.">
        <title>Genome of Acanthamoeba castellanii highlights extensive lateral gene transfer and early evolution of tyrosine kinase signaling.</title>
        <authorList>
            <person name="Clarke M."/>
            <person name="Lohan A.J."/>
            <person name="Liu B."/>
            <person name="Lagkouvardos I."/>
            <person name="Roy S."/>
            <person name="Zafar N."/>
            <person name="Bertelli C."/>
            <person name="Schilde C."/>
            <person name="Kianianmomeni A."/>
            <person name="Burglin T.R."/>
            <person name="Frech C."/>
            <person name="Turcotte B."/>
            <person name="Kopec K.O."/>
            <person name="Synnott J.M."/>
            <person name="Choo C."/>
            <person name="Paponov I."/>
            <person name="Finkler A."/>
            <person name="Soon Heng Tan C."/>
            <person name="Hutchins A.P."/>
            <person name="Weinmeier T."/>
            <person name="Rattei T."/>
            <person name="Chu J.S."/>
            <person name="Gimenez G."/>
            <person name="Irimia M."/>
            <person name="Rigden D.J."/>
            <person name="Fitzpatrick D.A."/>
            <person name="Lorenzo-Morales J."/>
            <person name="Bateman A."/>
            <person name="Chiu C.H."/>
            <person name="Tang P."/>
            <person name="Hegemann P."/>
            <person name="Fromm H."/>
            <person name="Raoult D."/>
            <person name="Greub G."/>
            <person name="Miranda-Saavedra D."/>
            <person name="Chen N."/>
            <person name="Nash P."/>
            <person name="Ginger M.L."/>
            <person name="Horn M."/>
            <person name="Schaap P."/>
            <person name="Caler L."/>
            <person name="Loftus B."/>
        </authorList>
    </citation>
    <scope>NUCLEOTIDE SEQUENCE [LARGE SCALE GENOMIC DNA]</scope>
    <source>
        <strain evidence="2 3">Neff</strain>
    </source>
</reference>
<dbReference type="OrthoDB" id="258627at2759"/>
<evidence type="ECO:0000313" key="3">
    <source>
        <dbReference type="Proteomes" id="UP000011083"/>
    </source>
</evidence>
<dbReference type="InterPro" id="IPR051316">
    <property type="entry name" value="Zinc-reg_GTPase_activator"/>
</dbReference>
<dbReference type="Gene3D" id="3.40.50.300">
    <property type="entry name" value="P-loop containing nucleotide triphosphate hydrolases"/>
    <property type="match status" value="1"/>
</dbReference>
<dbReference type="InterPro" id="IPR003495">
    <property type="entry name" value="CobW/HypB/UreG_nucleotide-bd"/>
</dbReference>
<dbReference type="Pfam" id="PF02492">
    <property type="entry name" value="cobW"/>
    <property type="match status" value="1"/>
</dbReference>
<proteinExistence type="predicted"/>
<keyword evidence="3" id="KW-1185">Reference proteome</keyword>
<organism evidence="2 3">
    <name type="scientific">Acanthamoeba castellanii (strain ATCC 30010 / Neff)</name>
    <dbReference type="NCBI Taxonomy" id="1257118"/>
    <lineage>
        <taxon>Eukaryota</taxon>
        <taxon>Amoebozoa</taxon>
        <taxon>Discosea</taxon>
        <taxon>Longamoebia</taxon>
        <taxon>Centramoebida</taxon>
        <taxon>Acanthamoebidae</taxon>
        <taxon>Acanthamoeba</taxon>
    </lineage>
</organism>
<dbReference type="VEuPathDB" id="AmoebaDB:ACA1_384880"/>
<dbReference type="AlphaFoldDB" id="L8H947"/>
<dbReference type="EMBL" id="KB007900">
    <property type="protein sequence ID" value="ELR21752.1"/>
    <property type="molecule type" value="Genomic_DNA"/>
</dbReference>
<feature type="domain" description="CobW/HypB/UreG nucleotide-binding" evidence="1">
    <location>
        <begin position="19"/>
        <end position="137"/>
    </location>
</feature>
<dbReference type="KEGG" id="acan:ACA1_384880"/>
<protein>
    <submittedName>
        <fullName evidence="2">CobW/P47K family domain containing protein</fullName>
    </submittedName>
</protein>
<evidence type="ECO:0000259" key="1">
    <source>
        <dbReference type="Pfam" id="PF02492"/>
    </source>
</evidence>
<dbReference type="PANTHER" id="PTHR13748">
    <property type="entry name" value="COBW-RELATED"/>
    <property type="match status" value="1"/>
</dbReference>
<dbReference type="RefSeq" id="XP_004347134.1">
    <property type="nucleotide sequence ID" value="XM_004347084.1"/>
</dbReference>
<dbReference type="STRING" id="1257118.L8H947"/>
<dbReference type="InterPro" id="IPR027417">
    <property type="entry name" value="P-loop_NTPase"/>
</dbReference>
<accession>L8H947</accession>
<dbReference type="SUPFAM" id="SSF52540">
    <property type="entry name" value="P-loop containing nucleoside triphosphate hydrolases"/>
    <property type="match status" value="1"/>
</dbReference>
<evidence type="ECO:0000313" key="2">
    <source>
        <dbReference type="EMBL" id="ELR21752.1"/>
    </source>
</evidence>
<sequence length="210" mass="23541">MKSPPLTEQPEAEAPKAIPVTVLTGYLGSGKTTLLRRLLHQHAHTPLRLAVIENEFATSGIGTENELREDAQHAACRAQIIETSSGCLCCSAGGKDFKRVLAQLVDHRDKFDHVIIETTGLADPAFAATFFKPNEEIFDKWIWKNCEVDDWEYEGESDGHTPARSASTVCSSMFPRFRFIEKHKVASQNARTLRDRRRSPCLHPREKLLG</sequence>
<name>L8H947_ACACF</name>
<dbReference type="GeneID" id="14922664"/>
<dbReference type="Proteomes" id="UP000011083">
    <property type="component" value="Unassembled WGS sequence"/>
</dbReference>